<proteinExistence type="predicted"/>
<gene>
    <name evidence="1" type="ORF">GCM10011289_14920</name>
</gene>
<dbReference type="PANTHER" id="PTHR35602:SF3">
    <property type="entry name" value="ESTERASE YQIA"/>
    <property type="match status" value="1"/>
</dbReference>
<dbReference type="Proteomes" id="UP000645257">
    <property type="component" value="Unassembled WGS sequence"/>
</dbReference>
<dbReference type="Pfam" id="PF05728">
    <property type="entry name" value="UPF0227"/>
    <property type="match status" value="1"/>
</dbReference>
<reference evidence="1" key="1">
    <citation type="journal article" date="2014" name="Int. J. Syst. Evol. Microbiol.">
        <title>Complete genome sequence of Corynebacterium casei LMG S-19264T (=DSM 44701T), isolated from a smear-ripened cheese.</title>
        <authorList>
            <consortium name="US DOE Joint Genome Institute (JGI-PGF)"/>
            <person name="Walter F."/>
            <person name="Albersmeier A."/>
            <person name="Kalinowski J."/>
            <person name="Ruckert C."/>
        </authorList>
    </citation>
    <scope>NUCLEOTIDE SEQUENCE</scope>
    <source>
        <strain evidence="1">KCTC 32182</strain>
    </source>
</reference>
<accession>A0A918P1N8</accession>
<organism evidence="1 2">
    <name type="scientific">Paludibacterium paludis</name>
    <dbReference type="NCBI Taxonomy" id="1225769"/>
    <lineage>
        <taxon>Bacteria</taxon>
        <taxon>Pseudomonadati</taxon>
        <taxon>Pseudomonadota</taxon>
        <taxon>Betaproteobacteria</taxon>
        <taxon>Neisseriales</taxon>
        <taxon>Chromobacteriaceae</taxon>
        <taxon>Paludibacterium</taxon>
    </lineage>
</organism>
<dbReference type="RefSeq" id="WP_189532857.1">
    <property type="nucleotide sequence ID" value="NZ_BMYX01000006.1"/>
</dbReference>
<dbReference type="Gene3D" id="3.40.50.1820">
    <property type="entry name" value="alpha/beta hydrolase"/>
    <property type="match status" value="1"/>
</dbReference>
<comment type="caution">
    <text evidence="1">The sequence shown here is derived from an EMBL/GenBank/DDBJ whole genome shotgun (WGS) entry which is preliminary data.</text>
</comment>
<name>A0A918P1N8_9NEIS</name>
<dbReference type="AlphaFoldDB" id="A0A918P1N8"/>
<evidence type="ECO:0000313" key="2">
    <source>
        <dbReference type="Proteomes" id="UP000645257"/>
    </source>
</evidence>
<dbReference type="SUPFAM" id="SSF53474">
    <property type="entry name" value="alpha/beta-Hydrolases"/>
    <property type="match status" value="1"/>
</dbReference>
<keyword evidence="2" id="KW-1185">Reference proteome</keyword>
<dbReference type="EMBL" id="BMYX01000006">
    <property type="protein sequence ID" value="GGY12657.1"/>
    <property type="molecule type" value="Genomic_DNA"/>
</dbReference>
<dbReference type="InterPro" id="IPR029058">
    <property type="entry name" value="AB_hydrolase_fold"/>
</dbReference>
<dbReference type="InterPro" id="IPR008886">
    <property type="entry name" value="UPF0227/Esterase_YqiA"/>
</dbReference>
<evidence type="ECO:0000313" key="1">
    <source>
        <dbReference type="EMBL" id="GGY12657.1"/>
    </source>
</evidence>
<reference evidence="1" key="2">
    <citation type="submission" date="2020-09" db="EMBL/GenBank/DDBJ databases">
        <authorList>
            <person name="Sun Q."/>
            <person name="Kim S."/>
        </authorList>
    </citation>
    <scope>NUCLEOTIDE SEQUENCE</scope>
    <source>
        <strain evidence="1">KCTC 32182</strain>
    </source>
</reference>
<dbReference type="PANTHER" id="PTHR35602">
    <property type="entry name" value="ESTERASE YQIA-RELATED"/>
    <property type="match status" value="1"/>
</dbReference>
<sequence>MDAQSRQPFVPVVYLHGFNSGPQSLKAGETRSYMERLGAGHLFHSPRLSPHPAMALAQAENLIRTLPGDTLLIGSSLGGFYATWLAEKLDRRAVLINPAVVPDLDLAPYVGEQENPYTGERYILTRADLDTLFERHVERPEPSRYWLVLGARDEVLDWRIAARHFRGARQTVFSGDDHRLARWPECLESLPDFARA</sequence>
<protein>
    <submittedName>
        <fullName evidence="1">Esterase YqiA</fullName>
    </submittedName>
</protein>